<dbReference type="GO" id="GO:0003676">
    <property type="term" value="F:nucleic acid binding"/>
    <property type="evidence" value="ECO:0007669"/>
    <property type="project" value="InterPro"/>
</dbReference>
<feature type="domain" description="Integrase catalytic" evidence="1">
    <location>
        <begin position="143"/>
        <end position="267"/>
    </location>
</feature>
<dbReference type="InterPro" id="IPR001584">
    <property type="entry name" value="Integrase_cat-core"/>
</dbReference>
<dbReference type="GO" id="GO:0015074">
    <property type="term" value="P:DNA integration"/>
    <property type="evidence" value="ECO:0007669"/>
    <property type="project" value="InterPro"/>
</dbReference>
<evidence type="ECO:0000259" key="1">
    <source>
        <dbReference type="PROSITE" id="PS50994"/>
    </source>
</evidence>
<name>A0A6L2PF70_COPFO</name>
<dbReference type="InParanoid" id="A0A6L2PF70"/>
<organism evidence="2 3">
    <name type="scientific">Coptotermes formosanus</name>
    <name type="common">Formosan subterranean termite</name>
    <dbReference type="NCBI Taxonomy" id="36987"/>
    <lineage>
        <taxon>Eukaryota</taxon>
        <taxon>Metazoa</taxon>
        <taxon>Ecdysozoa</taxon>
        <taxon>Arthropoda</taxon>
        <taxon>Hexapoda</taxon>
        <taxon>Insecta</taxon>
        <taxon>Pterygota</taxon>
        <taxon>Neoptera</taxon>
        <taxon>Polyneoptera</taxon>
        <taxon>Dictyoptera</taxon>
        <taxon>Blattodea</taxon>
        <taxon>Blattoidea</taxon>
        <taxon>Termitoidae</taxon>
        <taxon>Rhinotermitidae</taxon>
        <taxon>Coptotermes</taxon>
    </lineage>
</organism>
<reference evidence="3" key="1">
    <citation type="submission" date="2020-01" db="EMBL/GenBank/DDBJ databases">
        <title>Draft genome sequence of the Termite Coptotermes fromosanus.</title>
        <authorList>
            <person name="Itakura S."/>
            <person name="Yosikawa Y."/>
            <person name="Umezawa K."/>
        </authorList>
    </citation>
    <scope>NUCLEOTIDE SEQUENCE [LARGE SCALE GENOMIC DNA]</scope>
</reference>
<dbReference type="Gene3D" id="3.30.420.10">
    <property type="entry name" value="Ribonuclease H-like superfamily/Ribonuclease H"/>
    <property type="match status" value="1"/>
</dbReference>
<dbReference type="SUPFAM" id="SSF53098">
    <property type="entry name" value="Ribonuclease H-like"/>
    <property type="match status" value="1"/>
</dbReference>
<dbReference type="Pfam" id="PF00665">
    <property type="entry name" value="rve"/>
    <property type="match status" value="1"/>
</dbReference>
<dbReference type="InterPro" id="IPR012337">
    <property type="entry name" value="RNaseH-like_sf"/>
</dbReference>
<dbReference type="PANTHER" id="PTHR37984:SF5">
    <property type="entry name" value="PROTEIN NYNRIN-LIKE"/>
    <property type="match status" value="1"/>
</dbReference>
<evidence type="ECO:0000313" key="2">
    <source>
        <dbReference type="EMBL" id="GFG29862.1"/>
    </source>
</evidence>
<dbReference type="PANTHER" id="PTHR37984">
    <property type="entry name" value="PROTEIN CBG26694"/>
    <property type="match status" value="1"/>
</dbReference>
<keyword evidence="3" id="KW-1185">Reference proteome</keyword>
<dbReference type="InterPro" id="IPR050951">
    <property type="entry name" value="Retrovirus_Pol_polyprotein"/>
</dbReference>
<sequence length="267" mass="30299">MADDLSRLFETCLEEKKETPCYNVLTKYPLVFEYLTIVQRQDPELAQIIQELEAGDNFLPYSLYKEVLHCPSRCDGTLKVVVPAAVVSMVLEFFRNSVFGCNFGVLTTIRKARAHFIWKGMSNDVLLSKPAQTSGLGFLASEVAQRPSQKLSIDYVGKFARSKFGNTMILVCADAFSKFVWLIRVRETTTVATIKALKGRVFPNFSKPEVLVSDNARCFTSDDFQQFCFDLSLKHATTSPYYRQPSHAERFSRNLRAALVFVMVMHV</sequence>
<dbReference type="InterPro" id="IPR036397">
    <property type="entry name" value="RNaseH_sf"/>
</dbReference>
<dbReference type="OrthoDB" id="95964at2759"/>
<dbReference type="Gene3D" id="1.10.340.70">
    <property type="match status" value="1"/>
</dbReference>
<protein>
    <recommendedName>
        <fullName evidence="1">Integrase catalytic domain-containing protein</fullName>
    </recommendedName>
</protein>
<dbReference type="EMBL" id="BLKM01000175">
    <property type="protein sequence ID" value="GFG29862.1"/>
    <property type="molecule type" value="Genomic_DNA"/>
</dbReference>
<comment type="caution">
    <text evidence="2">The sequence shown here is derived from an EMBL/GenBank/DDBJ whole genome shotgun (WGS) entry which is preliminary data.</text>
</comment>
<evidence type="ECO:0000313" key="3">
    <source>
        <dbReference type="Proteomes" id="UP000502823"/>
    </source>
</evidence>
<dbReference type="Proteomes" id="UP000502823">
    <property type="component" value="Unassembled WGS sequence"/>
</dbReference>
<accession>A0A6L2PF70</accession>
<gene>
    <name evidence="2" type="ORF">Cfor_00792</name>
</gene>
<dbReference type="PROSITE" id="PS50994">
    <property type="entry name" value="INTEGRASE"/>
    <property type="match status" value="1"/>
</dbReference>
<proteinExistence type="predicted"/>
<dbReference type="AlphaFoldDB" id="A0A6L2PF70"/>